<dbReference type="Gene3D" id="2.170.130.10">
    <property type="entry name" value="TonB-dependent receptor, plug domain"/>
    <property type="match status" value="1"/>
</dbReference>
<keyword evidence="19" id="KW-1185">Reference proteome</keyword>
<keyword evidence="12 18" id="KW-0675">Receptor</keyword>
<comment type="similarity">
    <text evidence="2 14 15">Belongs to the TonB-dependent receptor family.</text>
</comment>
<keyword evidence="8" id="KW-0408">Iron</keyword>
<evidence type="ECO:0000256" key="3">
    <source>
        <dbReference type="ARBA" id="ARBA00022448"/>
    </source>
</evidence>
<dbReference type="InterPro" id="IPR037066">
    <property type="entry name" value="Plug_dom_sf"/>
</dbReference>
<dbReference type="PROSITE" id="PS52016">
    <property type="entry name" value="TONB_DEPENDENT_REC_3"/>
    <property type="match status" value="1"/>
</dbReference>
<comment type="caution">
    <text evidence="18">The sequence shown here is derived from an EMBL/GenBank/DDBJ whole genome shotgun (WGS) entry which is preliminary data.</text>
</comment>
<dbReference type="InterPro" id="IPR036942">
    <property type="entry name" value="Beta-barrel_TonB_sf"/>
</dbReference>
<reference evidence="18 19" key="1">
    <citation type="submission" date="2012-09" db="EMBL/GenBank/DDBJ databases">
        <title>Genome Sequence of alkane-degrading Bacterium Alcanivorax sp. 521-1.</title>
        <authorList>
            <person name="Lai Q."/>
            <person name="Shao Z."/>
        </authorList>
    </citation>
    <scope>NUCLEOTIDE SEQUENCE [LARGE SCALE GENOMIC DNA]</scope>
    <source>
        <strain evidence="18 19">521-1</strain>
    </source>
</reference>
<evidence type="ECO:0000256" key="12">
    <source>
        <dbReference type="ARBA" id="ARBA00023170"/>
    </source>
</evidence>
<keyword evidence="3 14" id="KW-0813">Transport</keyword>
<dbReference type="PANTHER" id="PTHR32552:SF68">
    <property type="entry name" value="FERRICHROME OUTER MEMBRANE TRANSPORTER_PHAGE RECEPTOR"/>
    <property type="match status" value="1"/>
</dbReference>
<dbReference type="Pfam" id="PF00593">
    <property type="entry name" value="TonB_dep_Rec_b-barrel"/>
    <property type="match status" value="1"/>
</dbReference>
<dbReference type="PROSITE" id="PS51257">
    <property type="entry name" value="PROKAR_LIPOPROTEIN"/>
    <property type="match status" value="1"/>
</dbReference>
<feature type="signal peptide" evidence="16">
    <location>
        <begin position="1"/>
        <end position="31"/>
    </location>
</feature>
<dbReference type="Pfam" id="PF07660">
    <property type="entry name" value="STN"/>
    <property type="match status" value="1"/>
</dbReference>
<evidence type="ECO:0000256" key="2">
    <source>
        <dbReference type="ARBA" id="ARBA00009810"/>
    </source>
</evidence>
<evidence type="ECO:0000256" key="6">
    <source>
        <dbReference type="ARBA" id="ARBA00022692"/>
    </source>
</evidence>
<keyword evidence="11 14" id="KW-0472">Membrane</keyword>
<keyword evidence="9" id="KW-0406">Ion transport</keyword>
<evidence type="ECO:0000256" key="4">
    <source>
        <dbReference type="ARBA" id="ARBA00022452"/>
    </source>
</evidence>
<dbReference type="InterPro" id="IPR012910">
    <property type="entry name" value="Plug_dom"/>
</dbReference>
<dbReference type="SMART" id="SM00965">
    <property type="entry name" value="STN"/>
    <property type="match status" value="1"/>
</dbReference>
<keyword evidence="5" id="KW-0410">Iron transport</keyword>
<keyword evidence="4 14" id="KW-1134">Transmembrane beta strand</keyword>
<dbReference type="Gene3D" id="3.55.50.30">
    <property type="match status" value="1"/>
</dbReference>
<organism evidence="18 19">
    <name type="scientific">Alloalcanivorax profundimaris</name>
    <dbReference type="NCBI Taxonomy" id="2735259"/>
    <lineage>
        <taxon>Bacteria</taxon>
        <taxon>Pseudomonadati</taxon>
        <taxon>Pseudomonadota</taxon>
        <taxon>Gammaproteobacteria</taxon>
        <taxon>Oceanospirillales</taxon>
        <taxon>Alcanivoracaceae</taxon>
        <taxon>Alloalcanivorax</taxon>
    </lineage>
</organism>
<keyword evidence="6 14" id="KW-0812">Transmembrane</keyword>
<evidence type="ECO:0000313" key="19">
    <source>
        <dbReference type="Proteomes" id="UP000662703"/>
    </source>
</evidence>
<dbReference type="Gene3D" id="2.40.170.20">
    <property type="entry name" value="TonB-dependent receptor, beta-barrel domain"/>
    <property type="match status" value="1"/>
</dbReference>
<name>A0ABS0AV24_9GAMM</name>
<evidence type="ECO:0000256" key="11">
    <source>
        <dbReference type="ARBA" id="ARBA00023136"/>
    </source>
</evidence>
<keyword evidence="10 15" id="KW-0798">TonB box</keyword>
<dbReference type="InterPro" id="IPR011662">
    <property type="entry name" value="Secretin/TonB_short_N"/>
</dbReference>
<evidence type="ECO:0000256" key="8">
    <source>
        <dbReference type="ARBA" id="ARBA00023004"/>
    </source>
</evidence>
<dbReference type="RefSeq" id="WP_194866081.1">
    <property type="nucleotide sequence ID" value="NZ_ARXX01000069.1"/>
</dbReference>
<dbReference type="InterPro" id="IPR010105">
    <property type="entry name" value="TonB_sidphr_rcpt"/>
</dbReference>
<dbReference type="CDD" id="cd01347">
    <property type="entry name" value="ligand_gated_channel"/>
    <property type="match status" value="1"/>
</dbReference>
<keyword evidence="7 16" id="KW-0732">Signal</keyword>
<evidence type="ECO:0000256" key="14">
    <source>
        <dbReference type="PROSITE-ProRule" id="PRU01360"/>
    </source>
</evidence>
<dbReference type="PANTHER" id="PTHR32552">
    <property type="entry name" value="FERRICHROME IRON RECEPTOR-RELATED"/>
    <property type="match status" value="1"/>
</dbReference>
<dbReference type="Proteomes" id="UP000662703">
    <property type="component" value="Unassembled WGS sequence"/>
</dbReference>
<evidence type="ECO:0000256" key="15">
    <source>
        <dbReference type="RuleBase" id="RU003357"/>
    </source>
</evidence>
<gene>
    <name evidence="18" type="ORF">Y5W_03288</name>
</gene>
<evidence type="ECO:0000256" key="5">
    <source>
        <dbReference type="ARBA" id="ARBA00022496"/>
    </source>
</evidence>
<feature type="domain" description="Secretin/TonB short N-terminal" evidence="17">
    <location>
        <begin position="68"/>
        <end position="117"/>
    </location>
</feature>
<evidence type="ECO:0000256" key="9">
    <source>
        <dbReference type="ARBA" id="ARBA00023065"/>
    </source>
</evidence>
<feature type="chain" id="PRO_5045519267" evidence="16">
    <location>
        <begin position="32"/>
        <end position="825"/>
    </location>
</feature>
<evidence type="ECO:0000256" key="16">
    <source>
        <dbReference type="SAM" id="SignalP"/>
    </source>
</evidence>
<dbReference type="SUPFAM" id="SSF56935">
    <property type="entry name" value="Porins"/>
    <property type="match status" value="1"/>
</dbReference>
<dbReference type="EMBL" id="ARXX01000069">
    <property type="protein sequence ID" value="MBF5057994.1"/>
    <property type="molecule type" value="Genomic_DNA"/>
</dbReference>
<accession>A0ABS0AV24</accession>
<evidence type="ECO:0000256" key="7">
    <source>
        <dbReference type="ARBA" id="ARBA00022729"/>
    </source>
</evidence>
<dbReference type="NCBIfam" id="TIGR01783">
    <property type="entry name" value="TonB-siderophor"/>
    <property type="match status" value="1"/>
</dbReference>
<dbReference type="InterPro" id="IPR000531">
    <property type="entry name" value="Beta-barrel_TonB"/>
</dbReference>
<comment type="subcellular location">
    <subcellularLocation>
        <location evidence="1 14">Cell outer membrane</location>
        <topology evidence="1 14">Multi-pass membrane protein</topology>
    </subcellularLocation>
</comment>
<proteinExistence type="inferred from homology"/>
<evidence type="ECO:0000259" key="17">
    <source>
        <dbReference type="SMART" id="SM00965"/>
    </source>
</evidence>
<evidence type="ECO:0000256" key="1">
    <source>
        <dbReference type="ARBA" id="ARBA00004571"/>
    </source>
</evidence>
<keyword evidence="13 14" id="KW-0998">Cell outer membrane</keyword>
<evidence type="ECO:0000256" key="10">
    <source>
        <dbReference type="ARBA" id="ARBA00023077"/>
    </source>
</evidence>
<evidence type="ECO:0000313" key="18">
    <source>
        <dbReference type="EMBL" id="MBF5057994.1"/>
    </source>
</evidence>
<dbReference type="Pfam" id="PF07715">
    <property type="entry name" value="Plug"/>
    <property type="match status" value="1"/>
</dbReference>
<dbReference type="InterPro" id="IPR039426">
    <property type="entry name" value="TonB-dep_rcpt-like"/>
</dbReference>
<evidence type="ECO:0000256" key="13">
    <source>
        <dbReference type="ARBA" id="ARBA00023237"/>
    </source>
</evidence>
<sequence length="825" mass="90471">MHMRIGMAPSAGVLMGCFAVSLGALAPPALAQVTDSPRASHRPQRVRVAVPAQDLTRALANLSQQTGVPIRHAGDLPATTANAVNGTLSLDQALATLLAGSGLVWRFTGDGVVVERGAEDVHRLEEVRVADQSPVTEYAWGAASKGYLATHSATATKTDAALLEVPQSISVVTRQEMDDRGSDTVMDALNYAAGVSTELSGIDSRVDDIRIRGFDAGSWSNNMYLDGLRMPRGGQWTTTQVDAYGLERVEVMKGPAAVLYGQVAPGGLVNMVAKRPAHDHRNEVVLEAGSFDQYEGAFDLGGDLTGDGQVLGRLVGSYNDGDAQVDETELSRLYLAPSATWFVSGDTDITFLSYYQKDEGGSTYQFLPVQGLLYPTPYGYIDRDTFLGEPDWNTYDREQWAVGYDLNHYFNDVWSFRQNLKYSYVDTLFRTVVSNPRLTVDNGGLKGDNRTFPRRGVKGEGDLRSIQADNQFKARFRTGGLSHDMVMGVDYLRSHWQATRYMVTANIPDIDVFNPVYGGAAGFEESLAVQIDQDRVERQTGVYLQDLIALNQWRFTLGARQDYFEVDALDDADSADDHALTWRAGATYLFDNGLAPYASYATSFEPLSGDDSSGSPFEPSEGKQYEMGVKFQPPRSNSLVTLSLFDLYQTNLVVLDANPPADAACLDTGPCQRQTGETRTRGAELEAKMWHESGLSVTASYTRLDTEVTDGEQEGNDKPLAPENMASLWLDYQWRQGPLAGLGLSAGARYVSDLYGDAENQYRLDSYTLYDASLRYDLSRFGARGLSLALTGRNLKDEEYLTTCTQYGCSFGSARTVTASVKYRW</sequence>
<protein>
    <submittedName>
        <fullName evidence="18">TonB-dependent siderophore receptor</fullName>
    </submittedName>
</protein>